<feature type="region of interest" description="Disordered" evidence="1">
    <location>
        <begin position="42"/>
        <end position="61"/>
    </location>
</feature>
<organism evidence="2 3">
    <name type="scientific">Diaporthe vaccinii</name>
    <dbReference type="NCBI Taxonomy" id="105482"/>
    <lineage>
        <taxon>Eukaryota</taxon>
        <taxon>Fungi</taxon>
        <taxon>Dikarya</taxon>
        <taxon>Ascomycota</taxon>
        <taxon>Pezizomycotina</taxon>
        <taxon>Sordariomycetes</taxon>
        <taxon>Sordariomycetidae</taxon>
        <taxon>Diaporthales</taxon>
        <taxon>Diaporthaceae</taxon>
        <taxon>Diaporthe</taxon>
        <taxon>Diaporthe eres species complex</taxon>
    </lineage>
</organism>
<dbReference type="Proteomes" id="UP001600888">
    <property type="component" value="Unassembled WGS sequence"/>
</dbReference>
<accession>A0ABR4EG79</accession>
<feature type="compositionally biased region" description="Basic and acidic residues" evidence="1">
    <location>
        <begin position="104"/>
        <end position="115"/>
    </location>
</feature>
<reference evidence="2 3" key="1">
    <citation type="submission" date="2024-03" db="EMBL/GenBank/DDBJ databases">
        <title>A high-quality draft genome sequence of Diaporthe vaccinii, a causative agent of upright dieback and viscid rot disease in cranberry plants.</title>
        <authorList>
            <person name="Sarrasin M."/>
            <person name="Lang B.F."/>
            <person name="Burger G."/>
        </authorList>
    </citation>
    <scope>NUCLEOTIDE SEQUENCE [LARGE SCALE GENOMIC DNA]</scope>
    <source>
        <strain evidence="2 3">IS7</strain>
    </source>
</reference>
<evidence type="ECO:0000313" key="2">
    <source>
        <dbReference type="EMBL" id="KAL2281416.1"/>
    </source>
</evidence>
<dbReference type="EMBL" id="JBAWTH010000057">
    <property type="protein sequence ID" value="KAL2281416.1"/>
    <property type="molecule type" value="Genomic_DNA"/>
</dbReference>
<name>A0ABR4EG79_9PEZI</name>
<keyword evidence="3" id="KW-1185">Reference proteome</keyword>
<protein>
    <submittedName>
        <fullName evidence="2">Uncharacterized protein</fullName>
    </submittedName>
</protein>
<gene>
    <name evidence="2" type="ORF">FJTKL_11589</name>
</gene>
<sequence length="128" mass="14607">MSGRLPDNVLLSTPCPEKRRLGTLVYPQCGRCMLVKIILGPRNSHNKSPESSSTSKRSECKNFPHQCPPLYSIHQAPLCELWSRGVTDRQNRNDQQGNCMCRRRPETKSNCRRDVSSTGRVPIDWTPR</sequence>
<comment type="caution">
    <text evidence="2">The sequence shown here is derived from an EMBL/GenBank/DDBJ whole genome shotgun (WGS) entry which is preliminary data.</text>
</comment>
<evidence type="ECO:0000256" key="1">
    <source>
        <dbReference type="SAM" id="MobiDB-lite"/>
    </source>
</evidence>
<feature type="region of interest" description="Disordered" evidence="1">
    <location>
        <begin position="104"/>
        <end position="128"/>
    </location>
</feature>
<evidence type="ECO:0000313" key="3">
    <source>
        <dbReference type="Proteomes" id="UP001600888"/>
    </source>
</evidence>
<proteinExistence type="predicted"/>